<dbReference type="OrthoDB" id="1293114at2759"/>
<dbReference type="AlphaFoldDB" id="A0A1D2N0Y2"/>
<evidence type="ECO:0000313" key="2">
    <source>
        <dbReference type="EMBL" id="ODM98724.1"/>
    </source>
</evidence>
<keyword evidence="3" id="KW-1185">Reference proteome</keyword>
<dbReference type="EMBL" id="LJIJ01000330">
    <property type="protein sequence ID" value="ODM98724.1"/>
    <property type="molecule type" value="Genomic_DNA"/>
</dbReference>
<evidence type="ECO:0000256" key="1">
    <source>
        <dbReference type="SAM" id="MobiDB-lite"/>
    </source>
</evidence>
<feature type="region of interest" description="Disordered" evidence="1">
    <location>
        <begin position="49"/>
        <end position="68"/>
    </location>
</feature>
<dbReference type="Proteomes" id="UP000094527">
    <property type="component" value="Unassembled WGS sequence"/>
</dbReference>
<sequence length="185" mass="20591">MVVSEIKMTEEQDEQTTMIRPDKFTPDWPPRPSQKPVPSVFTRCSNQFKKVSWPPKDGDEVKPDGNPLTAVHLKDEIPLNDDAFRPTGTYKAAPTIYAEQPAALNDDVWPPPEPTDTSEKVIHDPSRPKRAIRDYTVFFNKNAAPAVQPSYKVPPGTLHVISQRGVLSYDTPDLGGAARMAPETN</sequence>
<feature type="compositionally biased region" description="Basic and acidic residues" evidence="1">
    <location>
        <begin position="117"/>
        <end position="127"/>
    </location>
</feature>
<comment type="caution">
    <text evidence="2">The sequence shown here is derived from an EMBL/GenBank/DDBJ whole genome shotgun (WGS) entry which is preliminary data.</text>
</comment>
<name>A0A1D2N0Y2_ORCCI</name>
<dbReference type="OMA" id="RDYTVFF"/>
<accession>A0A1D2N0Y2</accession>
<organism evidence="2 3">
    <name type="scientific">Orchesella cincta</name>
    <name type="common">Springtail</name>
    <name type="synonym">Podura cincta</name>
    <dbReference type="NCBI Taxonomy" id="48709"/>
    <lineage>
        <taxon>Eukaryota</taxon>
        <taxon>Metazoa</taxon>
        <taxon>Ecdysozoa</taxon>
        <taxon>Arthropoda</taxon>
        <taxon>Hexapoda</taxon>
        <taxon>Collembola</taxon>
        <taxon>Entomobryomorpha</taxon>
        <taxon>Entomobryoidea</taxon>
        <taxon>Orchesellidae</taxon>
        <taxon>Orchesellinae</taxon>
        <taxon>Orchesella</taxon>
    </lineage>
</organism>
<feature type="region of interest" description="Disordered" evidence="1">
    <location>
        <begin position="101"/>
        <end position="127"/>
    </location>
</feature>
<evidence type="ECO:0000313" key="3">
    <source>
        <dbReference type="Proteomes" id="UP000094527"/>
    </source>
</evidence>
<feature type="region of interest" description="Disordered" evidence="1">
    <location>
        <begin position="1"/>
        <end position="40"/>
    </location>
</feature>
<reference evidence="2 3" key="1">
    <citation type="journal article" date="2016" name="Genome Biol. Evol.">
        <title>Gene Family Evolution Reflects Adaptation to Soil Environmental Stressors in the Genome of the Collembolan Orchesella cincta.</title>
        <authorList>
            <person name="Faddeeva-Vakhrusheva A."/>
            <person name="Derks M.F."/>
            <person name="Anvar S.Y."/>
            <person name="Agamennone V."/>
            <person name="Suring W."/>
            <person name="Smit S."/>
            <person name="van Straalen N.M."/>
            <person name="Roelofs D."/>
        </authorList>
    </citation>
    <scope>NUCLEOTIDE SEQUENCE [LARGE SCALE GENOMIC DNA]</scope>
    <source>
        <tissue evidence="2">Mixed pool</tissue>
    </source>
</reference>
<proteinExistence type="predicted"/>
<protein>
    <submittedName>
        <fullName evidence="2">Uncharacterized protein</fullName>
    </submittedName>
</protein>
<gene>
    <name evidence="2" type="ORF">Ocin01_07957</name>
</gene>